<dbReference type="InterPro" id="IPR036291">
    <property type="entry name" value="NAD(P)-bd_dom_sf"/>
</dbReference>
<dbReference type="Gene3D" id="3.40.50.720">
    <property type="entry name" value="NAD(P)-binding Rossmann-like Domain"/>
    <property type="match status" value="1"/>
</dbReference>
<evidence type="ECO:0000313" key="5">
    <source>
        <dbReference type="Proteomes" id="UP001172673"/>
    </source>
</evidence>
<keyword evidence="3" id="KW-0560">Oxidoreductase</keyword>
<dbReference type="AlphaFoldDB" id="A0AA38XNV5"/>
<keyword evidence="2" id="KW-0521">NADP</keyword>
<proteinExistence type="inferred from homology"/>
<dbReference type="GO" id="GO:0016491">
    <property type="term" value="F:oxidoreductase activity"/>
    <property type="evidence" value="ECO:0007669"/>
    <property type="project" value="UniProtKB-KW"/>
</dbReference>
<keyword evidence="5" id="KW-1185">Reference proteome</keyword>
<sequence length="305" mass="33547">MPEYKYSGAIDCEVEVDFSRVKGKTAIVTGAASGIGEAYARALVGAGVTVVVGDLDTARGQKLESELSGLKFVKCDTTKWDDQLHLFKEAEAFSQSRKISYVVANAGIIRSDEVFVQDTSNEPKEPDLNTIDVNIKGTLFTAKLAAHYFMKQNGTTPSPEQEDTCLVLVGSGAAFLDCLRIPQYSASKWAMRGIMHALRRTAFYYGSRVNVISPWYVKTNIRTQKDWDGVSAVGVQFAELEDAGKCLLRILSDPEVNGHSFFLAARKWAASGFMDLDLDDYKDPLLREIQEDQMKAAPVSLGLYG</sequence>
<dbReference type="PANTHER" id="PTHR43180">
    <property type="entry name" value="3-OXOACYL-(ACYL-CARRIER-PROTEIN) REDUCTASE (AFU_ORTHOLOGUE AFUA_6G11210)"/>
    <property type="match status" value="1"/>
</dbReference>
<dbReference type="InterPro" id="IPR002347">
    <property type="entry name" value="SDR_fam"/>
</dbReference>
<evidence type="ECO:0000256" key="3">
    <source>
        <dbReference type="ARBA" id="ARBA00023002"/>
    </source>
</evidence>
<dbReference type="Pfam" id="PF00106">
    <property type="entry name" value="adh_short"/>
    <property type="match status" value="1"/>
</dbReference>
<reference evidence="4" key="1">
    <citation type="submission" date="2022-10" db="EMBL/GenBank/DDBJ databases">
        <title>Culturing micro-colonial fungi from biological soil crusts in the Mojave desert and describing Neophaeococcomyces mojavensis, and introducing the new genera and species Taxawa tesnikishii.</title>
        <authorList>
            <person name="Kurbessoian T."/>
            <person name="Stajich J.E."/>
        </authorList>
    </citation>
    <scope>NUCLEOTIDE SEQUENCE</scope>
    <source>
        <strain evidence="4">TK_41</strain>
    </source>
</reference>
<evidence type="ECO:0008006" key="6">
    <source>
        <dbReference type="Google" id="ProtNLM"/>
    </source>
</evidence>
<protein>
    <recommendedName>
        <fullName evidence="6">5'-hydroxyaverantin dehydrogenase</fullName>
    </recommendedName>
</protein>
<dbReference type="PROSITE" id="PS00061">
    <property type="entry name" value="ADH_SHORT"/>
    <property type="match status" value="1"/>
</dbReference>
<dbReference type="InterPro" id="IPR020904">
    <property type="entry name" value="Sc_DH/Rdtase_CS"/>
</dbReference>
<comment type="caution">
    <text evidence="4">The sequence shown here is derived from an EMBL/GenBank/DDBJ whole genome shotgun (WGS) entry which is preliminary data.</text>
</comment>
<dbReference type="EMBL" id="JAPDRK010000001">
    <property type="protein sequence ID" value="KAJ9616963.1"/>
    <property type="molecule type" value="Genomic_DNA"/>
</dbReference>
<evidence type="ECO:0000256" key="2">
    <source>
        <dbReference type="ARBA" id="ARBA00022857"/>
    </source>
</evidence>
<dbReference type="PANTHER" id="PTHR43180:SF31">
    <property type="entry name" value="CHAIN DEHYDROGENASE_REDUCTASE, PUTATIVE (AFU_ORTHOLOGUE AFUA_2G16570)-RELATED"/>
    <property type="match status" value="1"/>
</dbReference>
<gene>
    <name evidence="4" type="ORF">H2200_000683</name>
</gene>
<organism evidence="4 5">
    <name type="scientific">Cladophialophora chaetospira</name>
    <dbReference type="NCBI Taxonomy" id="386627"/>
    <lineage>
        <taxon>Eukaryota</taxon>
        <taxon>Fungi</taxon>
        <taxon>Dikarya</taxon>
        <taxon>Ascomycota</taxon>
        <taxon>Pezizomycotina</taxon>
        <taxon>Eurotiomycetes</taxon>
        <taxon>Chaetothyriomycetidae</taxon>
        <taxon>Chaetothyriales</taxon>
        <taxon>Herpotrichiellaceae</taxon>
        <taxon>Cladophialophora</taxon>
    </lineage>
</organism>
<evidence type="ECO:0000313" key="4">
    <source>
        <dbReference type="EMBL" id="KAJ9616963.1"/>
    </source>
</evidence>
<accession>A0AA38XNV5</accession>
<dbReference type="PRINTS" id="PR00081">
    <property type="entry name" value="GDHRDH"/>
</dbReference>
<name>A0AA38XNV5_9EURO</name>
<evidence type="ECO:0000256" key="1">
    <source>
        <dbReference type="ARBA" id="ARBA00006484"/>
    </source>
</evidence>
<comment type="similarity">
    <text evidence="1">Belongs to the short-chain dehydrogenases/reductases (SDR) family.</text>
</comment>
<dbReference type="SUPFAM" id="SSF51735">
    <property type="entry name" value="NAD(P)-binding Rossmann-fold domains"/>
    <property type="match status" value="1"/>
</dbReference>
<dbReference type="Proteomes" id="UP001172673">
    <property type="component" value="Unassembled WGS sequence"/>
</dbReference>